<feature type="transmembrane region" description="Helical" evidence="2">
    <location>
        <begin position="492"/>
        <end position="508"/>
    </location>
</feature>
<keyword evidence="2" id="KW-1133">Transmembrane helix</keyword>
<name>A0AAD1XNR8_EUPCR</name>
<evidence type="ECO:0000313" key="4">
    <source>
        <dbReference type="Proteomes" id="UP001295684"/>
    </source>
</evidence>
<comment type="caution">
    <text evidence="3">The sequence shown here is derived from an EMBL/GenBank/DDBJ whole genome shotgun (WGS) entry which is preliminary data.</text>
</comment>
<feature type="transmembrane region" description="Helical" evidence="2">
    <location>
        <begin position="538"/>
        <end position="558"/>
    </location>
</feature>
<dbReference type="Proteomes" id="UP001295684">
    <property type="component" value="Unassembled WGS sequence"/>
</dbReference>
<feature type="transmembrane region" description="Helical" evidence="2">
    <location>
        <begin position="614"/>
        <end position="631"/>
    </location>
</feature>
<keyword evidence="2" id="KW-0812">Transmembrane</keyword>
<reference evidence="3" key="1">
    <citation type="submission" date="2023-07" db="EMBL/GenBank/DDBJ databases">
        <authorList>
            <consortium name="AG Swart"/>
            <person name="Singh M."/>
            <person name="Singh A."/>
            <person name="Seah K."/>
            <person name="Emmerich C."/>
        </authorList>
    </citation>
    <scope>NUCLEOTIDE SEQUENCE</scope>
    <source>
        <strain evidence="3">DP1</strain>
    </source>
</reference>
<evidence type="ECO:0000256" key="1">
    <source>
        <dbReference type="SAM" id="MobiDB-lite"/>
    </source>
</evidence>
<organism evidence="3 4">
    <name type="scientific">Euplotes crassus</name>
    <dbReference type="NCBI Taxonomy" id="5936"/>
    <lineage>
        <taxon>Eukaryota</taxon>
        <taxon>Sar</taxon>
        <taxon>Alveolata</taxon>
        <taxon>Ciliophora</taxon>
        <taxon>Intramacronucleata</taxon>
        <taxon>Spirotrichea</taxon>
        <taxon>Hypotrichia</taxon>
        <taxon>Euplotida</taxon>
        <taxon>Euplotidae</taxon>
        <taxon>Moneuplotes</taxon>
    </lineage>
</organism>
<dbReference type="AlphaFoldDB" id="A0AAD1XNR8"/>
<evidence type="ECO:0000256" key="2">
    <source>
        <dbReference type="SAM" id="Phobius"/>
    </source>
</evidence>
<protein>
    <submittedName>
        <fullName evidence="3">Uncharacterized protein</fullName>
    </submittedName>
</protein>
<keyword evidence="2" id="KW-0472">Membrane</keyword>
<evidence type="ECO:0000313" key="3">
    <source>
        <dbReference type="EMBL" id="CAI2376141.1"/>
    </source>
</evidence>
<feature type="transmembrane region" description="Helical" evidence="2">
    <location>
        <begin position="675"/>
        <end position="699"/>
    </location>
</feature>
<sequence>MNSALSLVLESRDIFVVAYMDDSQIETIITIGLSNGTYVPTAKVQSSAPLYSSSRAIEAIGEYGDDDKIFILSNGGNEAYIIIYDFSEDKVVTTYYLSTTIIHAIAVKYGYLYLGPRESISYIGTLSKHDFHDTFLTAQLYSEVSVTIQSSGTFTAPTSATITMNVETGSRTITDSSPTLLSDVDTQTIAVYTGNFNYQNTSFTDITVSTGGKSTHEIVTPCYVTNDNNYTMSAELVTNKDGDTSPSWVTLKDDFSAIIVNAPETKNNVATYEIGINFTYQRNFQGQTANYSFTQYSSINLFNCGISNCGVCEESTKDTLCNGCKNGYVLSQDKKECSKEVLPVQAFAAATTVVVVASAGVAAINAMTSTSSGSSSVWSVVNQYQLYLLFPLLKSYMPADFVYYLTEFEMFNLNFGFLDFAKFPEIEPFVEDLDYKLDDEIFEENGFSSGSFFVKQFQFFKAIAFMGLFNLAFVAVFYCIPVLKKKKFTKKIFEWLLSFFFFTCYIRLVLEAYLFAFISCILEVTTFSAFLDKPVSYHISLVFMIIFLVLPFAIYYHFKKYNEDGQIEDSSKFKECYEGYKPGKKNQLFGVVFLTRRIIVATCIVVFRNSAVSMKCTLFLVFQILYLQYLVQNRPYESAKDNLLEVLNEVIFLFLNGLICLFQTEAQWKVGMSQACIMIVMINGFLVSIIVAIDGLISLKNYLKQKCCKSKTVVIDNTTTRRELGDEPPAPPKLVTDFFSKRKLSGEKVEVKRKENQNYQEELSIDQQHSQDFIKRGAFPSPDYQF</sequence>
<feature type="region of interest" description="Disordered" evidence="1">
    <location>
        <begin position="767"/>
        <end position="786"/>
    </location>
</feature>
<proteinExistence type="predicted"/>
<keyword evidence="4" id="KW-1185">Reference proteome</keyword>
<dbReference type="EMBL" id="CAMPGE010017678">
    <property type="protein sequence ID" value="CAI2376141.1"/>
    <property type="molecule type" value="Genomic_DNA"/>
</dbReference>
<accession>A0AAD1XNR8</accession>
<feature type="transmembrane region" description="Helical" evidence="2">
    <location>
        <begin position="459"/>
        <end position="480"/>
    </location>
</feature>
<gene>
    <name evidence="3" type="ORF">ECRASSUSDP1_LOCUS17510</name>
</gene>